<sequence>MGGYGGWHRFFVQIEEPEPRLALTNDEVVAPALERECGSHEREWIPGDHASALKSHAD</sequence>
<proteinExistence type="predicted"/>
<dbReference type="AlphaFoldDB" id="A0A1R4F0Y4"/>
<accession>A0A1R4F0Y4</accession>
<dbReference type="Proteomes" id="UP000195766">
    <property type="component" value="Unassembled WGS sequence"/>
</dbReference>
<name>A0A1R4F0Y4_BREDI</name>
<gene>
    <name evidence="1" type="ORF">FM111_01885</name>
</gene>
<evidence type="ECO:0000313" key="2">
    <source>
        <dbReference type="Proteomes" id="UP000195766"/>
    </source>
</evidence>
<protein>
    <submittedName>
        <fullName evidence="1">Uncharacterized protein</fullName>
    </submittedName>
</protein>
<organism evidence="1 2">
    <name type="scientific">Brevundimonas diminuta 3F5N</name>
    <dbReference type="NCBI Taxonomy" id="1255603"/>
    <lineage>
        <taxon>Bacteria</taxon>
        <taxon>Pseudomonadati</taxon>
        <taxon>Pseudomonadota</taxon>
        <taxon>Alphaproteobacteria</taxon>
        <taxon>Caulobacterales</taxon>
        <taxon>Caulobacteraceae</taxon>
        <taxon>Brevundimonas</taxon>
    </lineage>
</organism>
<evidence type="ECO:0000313" key="1">
    <source>
        <dbReference type="EMBL" id="SJM49545.1"/>
    </source>
</evidence>
<dbReference type="EMBL" id="FUIE01000015">
    <property type="protein sequence ID" value="SJM49545.1"/>
    <property type="molecule type" value="Genomic_DNA"/>
</dbReference>
<reference evidence="1 2" key="1">
    <citation type="submission" date="2017-02" db="EMBL/GenBank/DDBJ databases">
        <authorList>
            <person name="Peterson S.W."/>
        </authorList>
    </citation>
    <scope>NUCLEOTIDE SEQUENCE [LARGE SCALE GENOMIC DNA]</scope>
    <source>
        <strain evidence="1 2">3F5N</strain>
    </source>
</reference>